<feature type="region of interest" description="Disordered" evidence="1">
    <location>
        <begin position="550"/>
        <end position="575"/>
    </location>
</feature>
<evidence type="ECO:0000313" key="3">
    <source>
        <dbReference type="Proteomes" id="UP001140513"/>
    </source>
</evidence>
<accession>A0A9W8XYE3</accession>
<protein>
    <recommendedName>
        <fullName evidence="4">Ankyrin</fullName>
    </recommendedName>
</protein>
<sequence length="595" mass="66416">MDLLDLPPELFQHIVYLYIMMHKVESTQKLLFLHSAFNGAISYSLIFELPREYYRYKLGHNFFKAQFSLILQARVRQVPRKNADALTAEKLNGVYPFLPKYITKVVNRVYEIAGLQYDHNDRKKHEANLCDAIVHYFKYAEGVSESGLYPLMLDESRANEQLKTEFNTTLPRATVAAAAAMYGSLDRIEAIVKQDDMWQASAAFGTPFNVAVSSGSAAIVLRALVAVQKMTPSPDSAVVDALLTGLGISLHRGHIGMASAILLVGSKQFPIIKAHTYKAWLDKAMAIGDLVTLNTILGLKHHARKQSLGDAFVKACKNGQHLILNVFFRNNLLNVTEYVNLSKATMSPPYCYPIMAAIRRAPSDEARAALVTELLQLRADPNGPSMAMGMPVSEIPLAMAAEKQSCATVKILFDNGADLMMPTARDSQWSAKFGVLQAIIALVRTSPYHEFCRKLEQELKLDGVLLITPLVMAVRNRCWGAVAILLNNGADLTTEIHHEDVAEEWFTVLDSIYDYFNTGRQHMLFRHVWLKLEAELASFDDVWLKLRAESDSDSGDDEEFPLERQPASTDEPCPVSYRSPVFYGTAGFPPPDASY</sequence>
<organism evidence="2 3">
    <name type="scientific">Didymosphaeria variabile</name>
    <dbReference type="NCBI Taxonomy" id="1932322"/>
    <lineage>
        <taxon>Eukaryota</taxon>
        <taxon>Fungi</taxon>
        <taxon>Dikarya</taxon>
        <taxon>Ascomycota</taxon>
        <taxon>Pezizomycotina</taxon>
        <taxon>Dothideomycetes</taxon>
        <taxon>Pleosporomycetidae</taxon>
        <taxon>Pleosporales</taxon>
        <taxon>Massarineae</taxon>
        <taxon>Didymosphaeriaceae</taxon>
        <taxon>Didymosphaeria</taxon>
    </lineage>
</organism>
<evidence type="ECO:0008006" key="4">
    <source>
        <dbReference type="Google" id="ProtNLM"/>
    </source>
</evidence>
<name>A0A9W8XYE3_9PLEO</name>
<reference evidence="2" key="1">
    <citation type="submission" date="2022-10" db="EMBL/GenBank/DDBJ databases">
        <title>Tapping the CABI collections for fungal endophytes: first genome assemblies for Collariella, Neodidymelliopsis, Ascochyta clinopodiicola, Didymella pomorum, Didymosphaeria variabile, Neocosmospora piperis and Neocucurbitaria cava.</title>
        <authorList>
            <person name="Hill R."/>
        </authorList>
    </citation>
    <scope>NUCLEOTIDE SEQUENCE</scope>
    <source>
        <strain evidence="2">IMI 356815</strain>
    </source>
</reference>
<dbReference type="EMBL" id="JAPEUX010000001">
    <property type="protein sequence ID" value="KAJ4360717.1"/>
    <property type="molecule type" value="Genomic_DNA"/>
</dbReference>
<keyword evidence="3" id="KW-1185">Reference proteome</keyword>
<gene>
    <name evidence="2" type="ORF">N0V89_001284</name>
</gene>
<evidence type="ECO:0000313" key="2">
    <source>
        <dbReference type="EMBL" id="KAJ4360717.1"/>
    </source>
</evidence>
<dbReference type="Proteomes" id="UP001140513">
    <property type="component" value="Unassembled WGS sequence"/>
</dbReference>
<comment type="caution">
    <text evidence="2">The sequence shown here is derived from an EMBL/GenBank/DDBJ whole genome shotgun (WGS) entry which is preliminary data.</text>
</comment>
<feature type="compositionally biased region" description="Acidic residues" evidence="1">
    <location>
        <begin position="551"/>
        <end position="560"/>
    </location>
</feature>
<dbReference type="GeneID" id="80904814"/>
<dbReference type="AlphaFoldDB" id="A0A9W8XYE3"/>
<dbReference type="Gene3D" id="1.25.40.20">
    <property type="entry name" value="Ankyrin repeat-containing domain"/>
    <property type="match status" value="1"/>
</dbReference>
<dbReference type="SUPFAM" id="SSF48403">
    <property type="entry name" value="Ankyrin repeat"/>
    <property type="match status" value="1"/>
</dbReference>
<dbReference type="RefSeq" id="XP_056076919.1">
    <property type="nucleotide sequence ID" value="XM_056210097.1"/>
</dbReference>
<proteinExistence type="predicted"/>
<evidence type="ECO:0000256" key="1">
    <source>
        <dbReference type="SAM" id="MobiDB-lite"/>
    </source>
</evidence>
<dbReference type="InterPro" id="IPR036770">
    <property type="entry name" value="Ankyrin_rpt-contain_sf"/>
</dbReference>